<dbReference type="PANTHER" id="PTHR21666:SF270">
    <property type="entry name" value="MUREIN HYDROLASE ACTIVATOR ENVC"/>
    <property type="match status" value="1"/>
</dbReference>
<feature type="domain" description="LysM" evidence="2">
    <location>
        <begin position="75"/>
        <end position="119"/>
    </location>
</feature>
<dbReference type="InterPro" id="IPR018392">
    <property type="entry name" value="LysM"/>
</dbReference>
<dbReference type="SUPFAM" id="SSF54106">
    <property type="entry name" value="LysM domain"/>
    <property type="match status" value="1"/>
</dbReference>
<dbReference type="SMART" id="SM00257">
    <property type="entry name" value="LysM"/>
    <property type="match status" value="2"/>
</dbReference>
<feature type="domain" description="LysM" evidence="2">
    <location>
        <begin position="27"/>
        <end position="71"/>
    </location>
</feature>
<dbReference type="RefSeq" id="WP_160598839.1">
    <property type="nucleotide sequence ID" value="NZ_WTYS01000001.1"/>
</dbReference>
<dbReference type="Gene3D" id="2.70.70.10">
    <property type="entry name" value="Glucose Permease (Domain IIA)"/>
    <property type="match status" value="1"/>
</dbReference>
<dbReference type="CDD" id="cd12797">
    <property type="entry name" value="M23_peptidase"/>
    <property type="match status" value="1"/>
</dbReference>
<evidence type="ECO:0000256" key="1">
    <source>
        <dbReference type="SAM" id="SignalP"/>
    </source>
</evidence>
<dbReference type="Pfam" id="PF01551">
    <property type="entry name" value="Peptidase_M23"/>
    <property type="match status" value="1"/>
</dbReference>
<dbReference type="InterPro" id="IPR050570">
    <property type="entry name" value="Cell_wall_metabolism_enzyme"/>
</dbReference>
<feature type="signal peptide" evidence="1">
    <location>
        <begin position="1"/>
        <end position="19"/>
    </location>
</feature>
<evidence type="ECO:0000259" key="2">
    <source>
        <dbReference type="PROSITE" id="PS51782"/>
    </source>
</evidence>
<accession>A0A6I4SS70</accession>
<comment type="caution">
    <text evidence="3">The sequence shown here is derived from an EMBL/GenBank/DDBJ whole genome shotgun (WGS) entry which is preliminary data.</text>
</comment>
<evidence type="ECO:0000313" key="4">
    <source>
        <dbReference type="Proteomes" id="UP000468943"/>
    </source>
</evidence>
<name>A0A6I4SS70_9SPHN</name>
<gene>
    <name evidence="3" type="ORF">GRI36_13015</name>
</gene>
<dbReference type="Gene3D" id="3.10.350.10">
    <property type="entry name" value="LysM domain"/>
    <property type="match status" value="2"/>
</dbReference>
<dbReference type="PANTHER" id="PTHR21666">
    <property type="entry name" value="PEPTIDASE-RELATED"/>
    <property type="match status" value="1"/>
</dbReference>
<dbReference type="InterPro" id="IPR036779">
    <property type="entry name" value="LysM_dom_sf"/>
</dbReference>
<sequence length="262" mass="28119">MIRLAHKLVLLAAAPLLLAAGDPASETEHTVESGETLGGIAGRAKVPAAVIAAANGLREPYNLRDGQVLQIPRQRVHVVKGGDTGFGIAQKYGVPFSNIAIANGLEEPYDLATGKRLIIPAVLKAAPITQQTAISTTPYFRWPHDGRVMLGFALRADGGGHDGLDFEANLGDMIRASSSGTVVFADDEPKRFGRLVVIDHGNGWRTRYGHLQRMTVNLGDVVKTGERIGTAGQAGIATRPELHFEIMKDNKRIDPKAKLPQR</sequence>
<protein>
    <submittedName>
        <fullName evidence="3">Peptidoglycan DD-metalloendopeptidase family protein</fullName>
    </submittedName>
</protein>
<dbReference type="Proteomes" id="UP000468943">
    <property type="component" value="Unassembled WGS sequence"/>
</dbReference>
<dbReference type="InterPro" id="IPR011055">
    <property type="entry name" value="Dup_hybrid_motif"/>
</dbReference>
<dbReference type="AlphaFoldDB" id="A0A6I4SS70"/>
<proteinExistence type="predicted"/>
<dbReference type="CDD" id="cd00118">
    <property type="entry name" value="LysM"/>
    <property type="match status" value="2"/>
</dbReference>
<evidence type="ECO:0000313" key="3">
    <source>
        <dbReference type="EMBL" id="MXO57797.1"/>
    </source>
</evidence>
<feature type="chain" id="PRO_5026037509" evidence="1">
    <location>
        <begin position="20"/>
        <end position="262"/>
    </location>
</feature>
<dbReference type="InterPro" id="IPR016047">
    <property type="entry name" value="M23ase_b-sheet_dom"/>
</dbReference>
<keyword evidence="1" id="KW-0732">Signal</keyword>
<dbReference type="GO" id="GO:0004222">
    <property type="term" value="F:metalloendopeptidase activity"/>
    <property type="evidence" value="ECO:0007669"/>
    <property type="project" value="TreeGrafter"/>
</dbReference>
<keyword evidence="4" id="KW-1185">Reference proteome</keyword>
<dbReference type="SUPFAM" id="SSF51261">
    <property type="entry name" value="Duplicated hybrid motif"/>
    <property type="match status" value="1"/>
</dbReference>
<dbReference type="EMBL" id="WTYS01000001">
    <property type="protein sequence ID" value="MXO57797.1"/>
    <property type="molecule type" value="Genomic_DNA"/>
</dbReference>
<dbReference type="PROSITE" id="PS51782">
    <property type="entry name" value="LYSM"/>
    <property type="match status" value="2"/>
</dbReference>
<organism evidence="3 4">
    <name type="scientific">Pontixanthobacter gangjinensis</name>
    <dbReference type="NCBI Taxonomy" id="1028742"/>
    <lineage>
        <taxon>Bacteria</taxon>
        <taxon>Pseudomonadati</taxon>
        <taxon>Pseudomonadota</taxon>
        <taxon>Alphaproteobacteria</taxon>
        <taxon>Sphingomonadales</taxon>
        <taxon>Erythrobacteraceae</taxon>
        <taxon>Pontixanthobacter</taxon>
    </lineage>
</organism>
<dbReference type="Pfam" id="PF01476">
    <property type="entry name" value="LysM"/>
    <property type="match status" value="2"/>
</dbReference>
<dbReference type="OrthoDB" id="9795421at2"/>
<reference evidence="3 4" key="1">
    <citation type="submission" date="2019-12" db="EMBL/GenBank/DDBJ databases">
        <title>Genomic-based taxomic classification of the family Erythrobacteraceae.</title>
        <authorList>
            <person name="Xu L."/>
        </authorList>
    </citation>
    <scope>NUCLEOTIDE SEQUENCE [LARGE SCALE GENOMIC DNA]</scope>
    <source>
        <strain evidence="3 4">JCM 17802</strain>
    </source>
</reference>